<evidence type="ECO:0000313" key="3">
    <source>
        <dbReference type="Proteomes" id="UP000461670"/>
    </source>
</evidence>
<feature type="chain" id="PRO_5030555821" description="DUF2501 domain-containing protein" evidence="1">
    <location>
        <begin position="30"/>
        <end position="163"/>
    </location>
</feature>
<dbReference type="Pfam" id="PF10696">
    <property type="entry name" value="DUF2501"/>
    <property type="match status" value="1"/>
</dbReference>
<comment type="caution">
    <text evidence="2">The sequence shown here is derived from an EMBL/GenBank/DDBJ whole genome shotgun (WGS) entry which is preliminary data.</text>
</comment>
<dbReference type="Proteomes" id="UP000461670">
    <property type="component" value="Unassembled WGS sequence"/>
</dbReference>
<dbReference type="AlphaFoldDB" id="A0A7V8FRU8"/>
<evidence type="ECO:0000256" key="1">
    <source>
        <dbReference type="SAM" id="SignalP"/>
    </source>
</evidence>
<organism evidence="2 3">
    <name type="scientific">Paracidovorax wautersii</name>
    <dbReference type="NCBI Taxonomy" id="1177982"/>
    <lineage>
        <taxon>Bacteria</taxon>
        <taxon>Pseudomonadati</taxon>
        <taxon>Pseudomonadota</taxon>
        <taxon>Betaproteobacteria</taxon>
        <taxon>Burkholderiales</taxon>
        <taxon>Comamonadaceae</taxon>
        <taxon>Paracidovorax</taxon>
    </lineage>
</organism>
<evidence type="ECO:0000313" key="2">
    <source>
        <dbReference type="EMBL" id="KAF1023539.1"/>
    </source>
</evidence>
<proteinExistence type="predicted"/>
<evidence type="ECO:0008006" key="4">
    <source>
        <dbReference type="Google" id="ProtNLM"/>
    </source>
</evidence>
<name>A0A7V8FRU8_9BURK</name>
<protein>
    <recommendedName>
        <fullName evidence="4">DUF2501 domain-containing protein</fullName>
    </recommendedName>
</protein>
<gene>
    <name evidence="2" type="ORF">GAK30_00490</name>
</gene>
<dbReference type="InterPro" id="IPR019637">
    <property type="entry name" value="DUF2501"/>
</dbReference>
<dbReference type="EMBL" id="WNDQ01000004">
    <property type="protein sequence ID" value="KAF1023539.1"/>
    <property type="molecule type" value="Genomic_DNA"/>
</dbReference>
<reference evidence="3" key="1">
    <citation type="journal article" date="2020" name="MBio">
        <title>Horizontal gene transfer to a defensive symbiont with a reduced genome amongst a multipartite beetle microbiome.</title>
        <authorList>
            <person name="Waterworth S.C."/>
            <person name="Florez L.V."/>
            <person name="Rees E.R."/>
            <person name="Hertweck C."/>
            <person name="Kaltenpoth M."/>
            <person name="Kwan J.C."/>
        </authorList>
    </citation>
    <scope>NUCLEOTIDE SEQUENCE [LARGE SCALE GENOMIC DNA]</scope>
</reference>
<feature type="signal peptide" evidence="1">
    <location>
        <begin position="1"/>
        <end position="29"/>
    </location>
</feature>
<sequence>MKTVFSRWQRAACLAAATIVSVFSLPAQAAGALDNPLSEASVQATRNAVRSMIGNANALPAVPSASGQPLPELAIGTGDNVAGVLEYCVNNNVLSRASVDPVKATLLSHVGLSTRIAAESAYRNGATGVLVGVDGRTLDLRTAQPQLKEQACDYVLASTKSLI</sequence>
<keyword evidence="1" id="KW-0732">Signal</keyword>
<accession>A0A7V8FRU8</accession>